<dbReference type="RefSeq" id="XP_053025674.1">
    <property type="nucleotide sequence ID" value="XM_053161681.1"/>
</dbReference>
<dbReference type="GeneID" id="77802576"/>
<sequence length="189" mass="20493">MKLSTSMLIVLAVQLSCLYPGLSAAWGLKYWFSCFDRADSLPPTSPARPHVYPPSRPHSIPTHAYGQPGVHTGVSSSSVPTPPTQSAGYHPYAGYAGYPPSRPDSHPVHTQPQAGAGAAHAQNPADRWRRPNPQDQVYPPQPLDSNQKFGIYPLPASDPRYGDGKAQRGSNAELSLASHRYISSQRKDI</sequence>
<feature type="compositionally biased region" description="Low complexity" evidence="1">
    <location>
        <begin position="68"/>
        <end position="79"/>
    </location>
</feature>
<evidence type="ECO:0000313" key="4">
    <source>
        <dbReference type="Proteomes" id="UP001164743"/>
    </source>
</evidence>
<dbReference type="Proteomes" id="UP001164743">
    <property type="component" value="Chromosome 12A"/>
</dbReference>
<organism evidence="3 4">
    <name type="scientific">Puccinia triticina</name>
    <dbReference type="NCBI Taxonomy" id="208348"/>
    <lineage>
        <taxon>Eukaryota</taxon>
        <taxon>Fungi</taxon>
        <taxon>Dikarya</taxon>
        <taxon>Basidiomycota</taxon>
        <taxon>Pucciniomycotina</taxon>
        <taxon>Pucciniomycetes</taxon>
        <taxon>Pucciniales</taxon>
        <taxon>Pucciniaceae</taxon>
        <taxon>Puccinia</taxon>
    </lineage>
</organism>
<feature type="chain" id="PRO_5045976024" evidence="2">
    <location>
        <begin position="24"/>
        <end position="189"/>
    </location>
</feature>
<evidence type="ECO:0000313" key="3">
    <source>
        <dbReference type="EMBL" id="WAQ90119.1"/>
    </source>
</evidence>
<feature type="compositionally biased region" description="Low complexity" evidence="1">
    <location>
        <begin position="111"/>
        <end position="125"/>
    </location>
</feature>
<keyword evidence="2" id="KW-0732">Signal</keyword>
<proteinExistence type="predicted"/>
<gene>
    <name evidence="3" type="ORF">PtA15_12A104</name>
</gene>
<name>A0ABY7CXT2_9BASI</name>
<feature type="region of interest" description="Disordered" evidence="1">
    <location>
        <begin position="46"/>
        <end position="189"/>
    </location>
</feature>
<feature type="signal peptide" evidence="2">
    <location>
        <begin position="1"/>
        <end position="23"/>
    </location>
</feature>
<reference evidence="3" key="1">
    <citation type="submission" date="2022-10" db="EMBL/GenBank/DDBJ databases">
        <title>Puccinia triticina Genome sequencing and assembly.</title>
        <authorList>
            <person name="Li C."/>
        </authorList>
    </citation>
    <scope>NUCLEOTIDE SEQUENCE</scope>
    <source>
        <strain evidence="3">Pt15</strain>
    </source>
</reference>
<feature type="compositionally biased region" description="Pro residues" evidence="1">
    <location>
        <begin position="46"/>
        <end position="56"/>
    </location>
</feature>
<protein>
    <submittedName>
        <fullName evidence="3">Uncharacterized protein</fullName>
    </submittedName>
</protein>
<dbReference type="EMBL" id="CP110432">
    <property type="protein sequence ID" value="WAQ90119.1"/>
    <property type="molecule type" value="Genomic_DNA"/>
</dbReference>
<evidence type="ECO:0000256" key="1">
    <source>
        <dbReference type="SAM" id="MobiDB-lite"/>
    </source>
</evidence>
<keyword evidence="4" id="KW-1185">Reference proteome</keyword>
<evidence type="ECO:0000256" key="2">
    <source>
        <dbReference type="SAM" id="SignalP"/>
    </source>
</evidence>
<accession>A0ABY7CXT2</accession>
<feature type="compositionally biased region" description="Low complexity" evidence="1">
    <location>
        <begin position="87"/>
        <end position="99"/>
    </location>
</feature>